<feature type="domain" description="BSD" evidence="2">
    <location>
        <begin position="144"/>
        <end position="196"/>
    </location>
</feature>
<sequence>MAESEKKDEGSGESWWGSWIQAAKDTSASAMEFVRRDLGEFTCTVQADTQHAVSATSTTVKETLKAENAATAKSRMKEGINSLFQGLSKALTIPPDDDGQKPVLVVSSESAIYDRSKARLHAIQVDPGTYLNEPTGPREHFIEWCRHFDMESRKGDVSELLVSKVEVRALYTKLVPAQVSHAEFWQRYFYKLHQMALDEARKQALIKRAERSGTDNNSINDDWSGDEDMEIVELPDIREGTGSPKKHRNPVEQQTITRLSPEKDIKASVCDKESSKITSANSVQKDKRILDNLKQKTVTDPAVTKIVENKERASIQGTVETQLSKGDDLSYENLDSTITKPIKTEPSQNSSESSELKESKPTAKASNVPENIKNAQDKEQLLDYSKKTESIIIPEEQDQNKFEDKPVDQSLETESSNDKSKVDQSIGQKNDLVKQKSDKSADTVSESKEPVVEIPAKIPETSLEQVVVQVKPDPISVAPEISKEPVVEIPAKIKEKSFEQGVVKPEPVSVTFDESVPNAATSKGGELKTKEKGDMVVIGSDRESPTSESSGNKDYLRLVPDLSNEEDWDKDFDLDVTEEDLKAAEELAKKMGDNLDLEDDDWENWE</sequence>
<feature type="compositionally biased region" description="Basic and acidic residues" evidence="1">
    <location>
        <begin position="398"/>
        <end position="407"/>
    </location>
</feature>
<evidence type="ECO:0000256" key="1">
    <source>
        <dbReference type="SAM" id="MobiDB-lite"/>
    </source>
</evidence>
<dbReference type="EMBL" id="JAZGQO010000008">
    <property type="protein sequence ID" value="KAK6179612.1"/>
    <property type="molecule type" value="Genomic_DNA"/>
</dbReference>
<dbReference type="InterPro" id="IPR005607">
    <property type="entry name" value="BSD_dom"/>
</dbReference>
<dbReference type="Gene3D" id="1.10.3970.10">
    <property type="entry name" value="BSD domain"/>
    <property type="match status" value="1"/>
</dbReference>
<dbReference type="PROSITE" id="PS50858">
    <property type="entry name" value="BSD"/>
    <property type="match status" value="1"/>
</dbReference>
<comment type="caution">
    <text evidence="3">The sequence shown here is derived from an EMBL/GenBank/DDBJ whole genome shotgun (WGS) entry which is preliminary data.</text>
</comment>
<feature type="compositionally biased region" description="Basic and acidic residues" evidence="1">
    <location>
        <begin position="431"/>
        <end position="451"/>
    </location>
</feature>
<keyword evidence="4" id="KW-1185">Reference proteome</keyword>
<accession>A0AAN8JKR3</accession>
<dbReference type="SMART" id="SM00751">
    <property type="entry name" value="BSD"/>
    <property type="match status" value="1"/>
</dbReference>
<feature type="compositionally biased region" description="Basic and acidic residues" evidence="1">
    <location>
        <begin position="375"/>
        <end position="389"/>
    </location>
</feature>
<reference evidence="3 4" key="1">
    <citation type="submission" date="2024-01" db="EMBL/GenBank/DDBJ databases">
        <title>The genome of the rayed Mediterranean limpet Patella caerulea (Linnaeus, 1758).</title>
        <authorList>
            <person name="Anh-Thu Weber A."/>
            <person name="Halstead-Nussloch G."/>
        </authorList>
    </citation>
    <scope>NUCLEOTIDE SEQUENCE [LARGE SCALE GENOMIC DNA]</scope>
    <source>
        <strain evidence="3">AATW-2023a</strain>
        <tissue evidence="3">Whole specimen</tissue>
    </source>
</reference>
<gene>
    <name evidence="3" type="ORF">SNE40_011931</name>
</gene>
<dbReference type="GO" id="GO:0005737">
    <property type="term" value="C:cytoplasm"/>
    <property type="evidence" value="ECO:0007669"/>
    <property type="project" value="TreeGrafter"/>
</dbReference>
<name>A0AAN8JKR3_PATCE</name>
<dbReference type="Proteomes" id="UP001347796">
    <property type="component" value="Unassembled WGS sequence"/>
</dbReference>
<dbReference type="InterPro" id="IPR035925">
    <property type="entry name" value="BSD_dom_sf"/>
</dbReference>
<dbReference type="PANTHER" id="PTHR16019:SF5">
    <property type="entry name" value="BSD DOMAIN-CONTAINING PROTEIN 1"/>
    <property type="match status" value="1"/>
</dbReference>
<feature type="region of interest" description="Disordered" evidence="1">
    <location>
        <begin position="514"/>
        <end position="562"/>
    </location>
</feature>
<evidence type="ECO:0000313" key="4">
    <source>
        <dbReference type="Proteomes" id="UP001347796"/>
    </source>
</evidence>
<feature type="compositionally biased region" description="Basic and acidic residues" evidence="1">
    <location>
        <begin position="525"/>
        <end position="545"/>
    </location>
</feature>
<dbReference type="AlphaFoldDB" id="A0AAN8JKR3"/>
<evidence type="ECO:0000259" key="2">
    <source>
        <dbReference type="PROSITE" id="PS50858"/>
    </source>
</evidence>
<dbReference type="PANTHER" id="PTHR16019">
    <property type="entry name" value="SYNAPSE-ASSOCIATED PROTEIN"/>
    <property type="match status" value="1"/>
</dbReference>
<dbReference type="Pfam" id="PF03909">
    <property type="entry name" value="BSD"/>
    <property type="match status" value="1"/>
</dbReference>
<feature type="region of interest" description="Disordered" evidence="1">
    <location>
        <begin position="326"/>
        <end position="456"/>
    </location>
</feature>
<dbReference type="InterPro" id="IPR051494">
    <property type="entry name" value="BSD_domain-containing"/>
</dbReference>
<organism evidence="3 4">
    <name type="scientific">Patella caerulea</name>
    <name type="common">Rayed Mediterranean limpet</name>
    <dbReference type="NCBI Taxonomy" id="87958"/>
    <lineage>
        <taxon>Eukaryota</taxon>
        <taxon>Metazoa</taxon>
        <taxon>Spiralia</taxon>
        <taxon>Lophotrochozoa</taxon>
        <taxon>Mollusca</taxon>
        <taxon>Gastropoda</taxon>
        <taxon>Patellogastropoda</taxon>
        <taxon>Patelloidea</taxon>
        <taxon>Patellidae</taxon>
        <taxon>Patella</taxon>
    </lineage>
</organism>
<evidence type="ECO:0000313" key="3">
    <source>
        <dbReference type="EMBL" id="KAK6179612.1"/>
    </source>
</evidence>
<dbReference type="SUPFAM" id="SSF140383">
    <property type="entry name" value="BSD domain-like"/>
    <property type="match status" value="1"/>
</dbReference>
<proteinExistence type="predicted"/>
<protein>
    <recommendedName>
        <fullName evidence="2">BSD domain-containing protein</fullName>
    </recommendedName>
</protein>